<dbReference type="PANTHER" id="PTHR42648">
    <property type="entry name" value="TRANSPOSASE, PUTATIVE-RELATED"/>
    <property type="match status" value="1"/>
</dbReference>
<evidence type="ECO:0000259" key="1">
    <source>
        <dbReference type="PROSITE" id="PS50994"/>
    </source>
</evidence>
<dbReference type="PANTHER" id="PTHR42648:SF22">
    <property type="entry name" value="REVERSE TRANSCRIPTASE TY1_COPIA-TYPE DOMAIN-CONTAINING PROTEIN"/>
    <property type="match status" value="1"/>
</dbReference>
<dbReference type="Gene3D" id="3.30.420.10">
    <property type="entry name" value="Ribonuclease H-like superfamily/Ribonuclease H"/>
    <property type="match status" value="1"/>
</dbReference>
<name>A0A438HUB4_VITVI</name>
<dbReference type="Pfam" id="PF00665">
    <property type="entry name" value="rve"/>
    <property type="match status" value="1"/>
</dbReference>
<reference evidence="2 3" key="1">
    <citation type="journal article" date="2018" name="PLoS Genet.">
        <title>Population sequencing reveals clonal diversity and ancestral inbreeding in the grapevine cultivar Chardonnay.</title>
        <authorList>
            <person name="Roach M.J."/>
            <person name="Johnson D.L."/>
            <person name="Bohlmann J."/>
            <person name="van Vuuren H.J."/>
            <person name="Jones S.J."/>
            <person name="Pretorius I.S."/>
            <person name="Schmidt S.A."/>
            <person name="Borneman A.R."/>
        </authorList>
    </citation>
    <scope>NUCLEOTIDE SEQUENCE [LARGE SCALE GENOMIC DNA]</scope>
    <source>
        <strain evidence="3">cv. Chardonnay</strain>
        <tissue evidence="2">Leaf</tissue>
    </source>
</reference>
<gene>
    <name evidence="2" type="primary">POLX_340</name>
    <name evidence="2" type="ORF">CK203_044462</name>
</gene>
<dbReference type="InterPro" id="IPR036397">
    <property type="entry name" value="RNaseH_sf"/>
</dbReference>
<dbReference type="InterPro" id="IPR039537">
    <property type="entry name" value="Retrotran_Ty1/copia-like"/>
</dbReference>
<evidence type="ECO:0000313" key="3">
    <source>
        <dbReference type="Proteomes" id="UP000288805"/>
    </source>
</evidence>
<proteinExistence type="predicted"/>
<dbReference type="EMBL" id="QGNW01000177">
    <property type="protein sequence ID" value="RVW88061.1"/>
    <property type="molecule type" value="Genomic_DNA"/>
</dbReference>
<dbReference type="SUPFAM" id="SSF53098">
    <property type="entry name" value="Ribonuclease H-like"/>
    <property type="match status" value="1"/>
</dbReference>
<dbReference type="InterPro" id="IPR012337">
    <property type="entry name" value="RNaseH-like_sf"/>
</dbReference>
<organism evidence="2 3">
    <name type="scientific">Vitis vinifera</name>
    <name type="common">Grape</name>
    <dbReference type="NCBI Taxonomy" id="29760"/>
    <lineage>
        <taxon>Eukaryota</taxon>
        <taxon>Viridiplantae</taxon>
        <taxon>Streptophyta</taxon>
        <taxon>Embryophyta</taxon>
        <taxon>Tracheophyta</taxon>
        <taxon>Spermatophyta</taxon>
        <taxon>Magnoliopsida</taxon>
        <taxon>eudicotyledons</taxon>
        <taxon>Gunneridae</taxon>
        <taxon>Pentapetalae</taxon>
        <taxon>rosids</taxon>
        <taxon>Vitales</taxon>
        <taxon>Vitaceae</taxon>
        <taxon>Viteae</taxon>
        <taxon>Vitis</taxon>
    </lineage>
</organism>
<dbReference type="AlphaFoldDB" id="A0A438HUB4"/>
<sequence>MNKNILPFALVHSDVWGHFPISIGSSVRWFVIFVDDCTCMTWLYLMKHKDEVLHVFQSFHAMIQTQFFSKLRVLHPDNGGEYVNQRFHTYFEHHGLVHETLCPQTPQQNGIAERKHCHILETA</sequence>
<accession>A0A438HUB4</accession>
<protein>
    <submittedName>
        <fullName evidence="2">Retrovirus-related Pol polyprotein from transposon TNT 1-94</fullName>
    </submittedName>
</protein>
<feature type="domain" description="Integrase catalytic" evidence="1">
    <location>
        <begin position="3"/>
        <end position="123"/>
    </location>
</feature>
<comment type="caution">
    <text evidence="2">The sequence shown here is derived from an EMBL/GenBank/DDBJ whole genome shotgun (WGS) entry which is preliminary data.</text>
</comment>
<dbReference type="InterPro" id="IPR001584">
    <property type="entry name" value="Integrase_cat-core"/>
</dbReference>
<dbReference type="GO" id="GO:0003676">
    <property type="term" value="F:nucleic acid binding"/>
    <property type="evidence" value="ECO:0007669"/>
    <property type="project" value="InterPro"/>
</dbReference>
<dbReference type="GO" id="GO:0015074">
    <property type="term" value="P:DNA integration"/>
    <property type="evidence" value="ECO:0007669"/>
    <property type="project" value="InterPro"/>
</dbReference>
<dbReference type="Proteomes" id="UP000288805">
    <property type="component" value="Unassembled WGS sequence"/>
</dbReference>
<dbReference type="PROSITE" id="PS50994">
    <property type="entry name" value="INTEGRASE"/>
    <property type="match status" value="1"/>
</dbReference>
<evidence type="ECO:0000313" key="2">
    <source>
        <dbReference type="EMBL" id="RVW88061.1"/>
    </source>
</evidence>